<dbReference type="Gene3D" id="3.10.450.50">
    <property type="match status" value="1"/>
</dbReference>
<dbReference type="RefSeq" id="WP_127766999.1">
    <property type="nucleotide sequence ID" value="NZ_SADE01000003.1"/>
</dbReference>
<keyword evidence="3" id="KW-1185">Reference proteome</keyword>
<evidence type="ECO:0000259" key="1">
    <source>
        <dbReference type="Pfam" id="PF12680"/>
    </source>
</evidence>
<comment type="caution">
    <text evidence="2">The sequence shown here is derived from an EMBL/GenBank/DDBJ whole genome shotgun (WGS) entry which is preliminary data.</text>
</comment>
<dbReference type="Pfam" id="PF12680">
    <property type="entry name" value="SnoaL_2"/>
    <property type="match status" value="1"/>
</dbReference>
<name>A0A437QJX7_9PROT</name>
<evidence type="ECO:0000313" key="2">
    <source>
        <dbReference type="EMBL" id="RVU34816.1"/>
    </source>
</evidence>
<feature type="domain" description="SnoaL-like" evidence="1">
    <location>
        <begin position="11"/>
        <end position="110"/>
    </location>
</feature>
<organism evidence="2 3">
    <name type="scientific">Hwanghaeella grinnelliae</name>
    <dbReference type="NCBI Taxonomy" id="2500179"/>
    <lineage>
        <taxon>Bacteria</taxon>
        <taxon>Pseudomonadati</taxon>
        <taxon>Pseudomonadota</taxon>
        <taxon>Alphaproteobacteria</taxon>
        <taxon>Rhodospirillales</taxon>
        <taxon>Rhodospirillaceae</taxon>
        <taxon>Hwanghaeella</taxon>
    </lineage>
</organism>
<protein>
    <submittedName>
        <fullName evidence="2">Nuclear transport factor 2 family protein</fullName>
    </submittedName>
</protein>
<gene>
    <name evidence="2" type="ORF">EOI86_18400</name>
</gene>
<reference evidence="3" key="1">
    <citation type="submission" date="2019-01" db="EMBL/GenBank/DDBJ databases">
        <title>Gri0909 isolated from a small marine red alga.</title>
        <authorList>
            <person name="Kim J."/>
            <person name="Jeong S.E."/>
            <person name="Jeon C.O."/>
        </authorList>
    </citation>
    <scope>NUCLEOTIDE SEQUENCE [LARGE SCALE GENOMIC DNA]</scope>
    <source>
        <strain evidence="3">Gri0909</strain>
    </source>
</reference>
<dbReference type="InterPro" id="IPR032710">
    <property type="entry name" value="NTF2-like_dom_sf"/>
</dbReference>
<dbReference type="EMBL" id="SADE01000003">
    <property type="protein sequence ID" value="RVU34816.1"/>
    <property type="molecule type" value="Genomic_DNA"/>
</dbReference>
<evidence type="ECO:0000313" key="3">
    <source>
        <dbReference type="Proteomes" id="UP000287447"/>
    </source>
</evidence>
<dbReference type="InterPro" id="IPR037401">
    <property type="entry name" value="SnoaL-like"/>
</dbReference>
<accession>A0A437QJX7</accession>
<dbReference type="Proteomes" id="UP000287447">
    <property type="component" value="Unassembled WGS sequence"/>
</dbReference>
<dbReference type="SUPFAM" id="SSF54427">
    <property type="entry name" value="NTF2-like"/>
    <property type="match status" value="1"/>
</dbReference>
<dbReference type="AlphaFoldDB" id="A0A437QJX7"/>
<sequence length="122" mass="13540">MAAVLQEVLTAYIEAWCEPEPERRTQLLAQSWHEDGVYKDPQMEAEGRAALSDYIGTVHERMPGASLAYTSGVNRHHDHIYFSWHLAAGDGKVVLKGVDFGTLADDGRLRQIVGFFGDLPAL</sequence>
<dbReference type="OrthoDB" id="9808719at2"/>
<proteinExistence type="predicted"/>